<evidence type="ECO:0000256" key="3">
    <source>
        <dbReference type="ARBA" id="ARBA00022801"/>
    </source>
</evidence>
<feature type="binding site" evidence="4">
    <location>
        <position position="111"/>
    </location>
    <ligand>
        <name>Mn(2+)</name>
        <dbReference type="ChEBI" id="CHEBI:29035"/>
        <label>1</label>
    </ligand>
</feature>
<dbReference type="CDD" id="cd09990">
    <property type="entry name" value="Agmatinase-like"/>
    <property type="match status" value="1"/>
</dbReference>
<dbReference type="OrthoDB" id="7186at2157"/>
<dbReference type="Pfam" id="PF00491">
    <property type="entry name" value="Arginase"/>
    <property type="match status" value="1"/>
</dbReference>
<comment type="similarity">
    <text evidence="1">Belongs to the arginase family. Agmatinase subfamily.</text>
</comment>
<evidence type="ECO:0000313" key="6">
    <source>
        <dbReference type="EMBL" id="AAT42691.1"/>
    </source>
</evidence>
<proteinExistence type="inferred from homology"/>
<dbReference type="HOGENOM" id="CLU_039478_0_2_2"/>
<dbReference type="GO" id="GO:0046872">
    <property type="term" value="F:metal ion binding"/>
    <property type="evidence" value="ECO:0007669"/>
    <property type="project" value="UniProtKB-KW"/>
</dbReference>
<organism evidence="6 7">
    <name type="scientific">Picrophilus torridus (strain ATCC 700027 / DSM 9790 / JCM 10055 / NBRC 100828 / KAW 2/3)</name>
    <dbReference type="NCBI Taxonomy" id="1122961"/>
    <lineage>
        <taxon>Archaea</taxon>
        <taxon>Methanobacteriati</taxon>
        <taxon>Thermoplasmatota</taxon>
        <taxon>Thermoplasmata</taxon>
        <taxon>Thermoplasmatales</taxon>
        <taxon>Picrophilaceae</taxon>
        <taxon>Picrophilus</taxon>
    </lineage>
</organism>
<dbReference type="GO" id="GO:0050415">
    <property type="term" value="F:formimidoylglutamase activity"/>
    <property type="evidence" value="ECO:0007669"/>
    <property type="project" value="UniProtKB-EC"/>
</dbReference>
<dbReference type="InterPro" id="IPR020855">
    <property type="entry name" value="Ureohydrolase_Mn_BS"/>
</dbReference>
<dbReference type="AlphaFoldDB" id="Q6L2W0"/>
<dbReference type="KEGG" id="pto:PTO0106"/>
<dbReference type="EMBL" id="AE017261">
    <property type="protein sequence ID" value="AAT42691.1"/>
    <property type="molecule type" value="Genomic_DNA"/>
</dbReference>
<dbReference type="EC" id="3.5.3.8" evidence="6"/>
<evidence type="ECO:0000256" key="5">
    <source>
        <dbReference type="RuleBase" id="RU003684"/>
    </source>
</evidence>
<feature type="binding site" evidence="4">
    <location>
        <position position="226"/>
    </location>
    <ligand>
        <name>Mn(2+)</name>
        <dbReference type="ChEBI" id="CHEBI:29035"/>
        <label>1</label>
    </ligand>
</feature>
<keyword evidence="3 5" id="KW-0378">Hydrolase</keyword>
<feature type="binding site" evidence="4">
    <location>
        <position position="136"/>
    </location>
    <ligand>
        <name>Mn(2+)</name>
        <dbReference type="ChEBI" id="CHEBI:29035"/>
        <label>1</label>
    </ligand>
</feature>
<feature type="binding site" evidence="4">
    <location>
        <position position="134"/>
    </location>
    <ligand>
        <name>Mn(2+)</name>
        <dbReference type="ChEBI" id="CHEBI:29035"/>
        <label>1</label>
    </ligand>
</feature>
<dbReference type="STRING" id="263820.PTO0106"/>
<dbReference type="GO" id="GO:0033389">
    <property type="term" value="P:putrescine biosynthetic process from arginine, via agmatine"/>
    <property type="evidence" value="ECO:0007669"/>
    <property type="project" value="TreeGrafter"/>
</dbReference>
<feature type="binding site" evidence="4">
    <location>
        <position position="138"/>
    </location>
    <ligand>
        <name>Mn(2+)</name>
        <dbReference type="ChEBI" id="CHEBI:29035"/>
        <label>1</label>
    </ligand>
</feature>
<evidence type="ECO:0000313" key="7">
    <source>
        <dbReference type="Proteomes" id="UP000000438"/>
    </source>
</evidence>
<gene>
    <name evidence="6" type="ordered locus">PTO0106</name>
</gene>
<keyword evidence="2 4" id="KW-0479">Metal-binding</keyword>
<reference evidence="6 7" key="1">
    <citation type="journal article" date="2004" name="Proc. Natl. Acad. Sci. U.S.A.">
        <title>Genome sequence of Picrophilus torridus and its implications for life around pH 0.</title>
        <authorList>
            <person name="Futterer O."/>
            <person name="Angelov A."/>
            <person name="Liesegang H."/>
            <person name="Gottschalk G."/>
            <person name="Schleper C."/>
            <person name="Schepers B."/>
            <person name="Dock C."/>
            <person name="Antranikian G."/>
            <person name="Liebl W."/>
        </authorList>
    </citation>
    <scope>NUCLEOTIDE SEQUENCE [LARGE SCALE GENOMIC DNA]</scope>
    <source>
        <strain evidence="7">ATCC 700027 / DSM 9790 / JCM 10055 / NBRC 100828</strain>
    </source>
</reference>
<accession>Q6L2W0</accession>
<dbReference type="PIRSF" id="PIRSF036979">
    <property type="entry name" value="Arginase"/>
    <property type="match status" value="1"/>
</dbReference>
<sequence>MSFNDPRVLKFSEVNKNSENPDIVITGVPYDGGIISHRRGARYGPERIREIMNSYSSYCTDHNVDLNSLKILDAGNIDVNFIDYNIEKIKDDYYNIIKKYNSRFIAMGGDHSITEGLFKSVCKLNKKTGMILFDAHHDIRDPWRVNSGSWGNNILKDNGGCLDGRNFVQIGVHGFKYSKYYYNKINDLKISYFTALNVLDYGIDAIIKKALEIIDADIIYLSLDIDVIDQAYAPGVSAASPGGLTPREIFKAMYLLGLNKKVRFMDLTEYSPPLDHDDITGRVAAEALLHFMCGASKS</sequence>
<keyword evidence="4" id="KW-0464">Manganese</keyword>
<dbReference type="eggNOG" id="arCOG01700">
    <property type="taxonomic scope" value="Archaea"/>
</dbReference>
<dbReference type="Proteomes" id="UP000000438">
    <property type="component" value="Chromosome"/>
</dbReference>
<name>Q6L2W0_PICTO</name>
<dbReference type="PRINTS" id="PR00116">
    <property type="entry name" value="ARGINASE"/>
</dbReference>
<dbReference type="InParanoid" id="Q6L2W0"/>
<dbReference type="RefSeq" id="WP_011176907.1">
    <property type="nucleotide sequence ID" value="NC_005877.1"/>
</dbReference>
<dbReference type="InterPro" id="IPR006035">
    <property type="entry name" value="Ureohydrolase"/>
</dbReference>
<dbReference type="PATRIC" id="fig|263820.9.peg.120"/>
<dbReference type="GO" id="GO:0008783">
    <property type="term" value="F:agmatinase activity"/>
    <property type="evidence" value="ECO:0007669"/>
    <property type="project" value="TreeGrafter"/>
</dbReference>
<dbReference type="GeneID" id="2844536"/>
<dbReference type="PROSITE" id="PS51409">
    <property type="entry name" value="ARGINASE_2"/>
    <property type="match status" value="1"/>
</dbReference>
<evidence type="ECO:0000256" key="4">
    <source>
        <dbReference type="PIRSR" id="PIRSR036979-1"/>
    </source>
</evidence>
<dbReference type="InterPro" id="IPR023696">
    <property type="entry name" value="Ureohydrolase_dom_sf"/>
</dbReference>
<protein>
    <submittedName>
        <fullName evidence="6">Formiminoglutamase</fullName>
        <ecNumber evidence="6">3.5.3.8</ecNumber>
    </submittedName>
</protein>
<dbReference type="SUPFAM" id="SSF52768">
    <property type="entry name" value="Arginase/deacetylase"/>
    <property type="match status" value="1"/>
</dbReference>
<feature type="binding site" evidence="4">
    <location>
        <position position="224"/>
    </location>
    <ligand>
        <name>Mn(2+)</name>
        <dbReference type="ChEBI" id="CHEBI:29035"/>
        <label>1</label>
    </ligand>
</feature>
<evidence type="ECO:0000256" key="1">
    <source>
        <dbReference type="ARBA" id="ARBA00009227"/>
    </source>
</evidence>
<dbReference type="Gene3D" id="3.40.800.10">
    <property type="entry name" value="Ureohydrolase domain"/>
    <property type="match status" value="1"/>
</dbReference>
<evidence type="ECO:0000256" key="2">
    <source>
        <dbReference type="ARBA" id="ARBA00022723"/>
    </source>
</evidence>
<dbReference type="PROSITE" id="PS01053">
    <property type="entry name" value="ARGINASE_1"/>
    <property type="match status" value="1"/>
</dbReference>
<comment type="cofactor">
    <cofactor evidence="4">
        <name>Mn(2+)</name>
        <dbReference type="ChEBI" id="CHEBI:29035"/>
    </cofactor>
    <text evidence="4">Binds 2 manganese ions per subunit.</text>
</comment>
<dbReference type="PaxDb" id="263820-PTO0106"/>
<dbReference type="PANTHER" id="PTHR11358:SF26">
    <property type="entry name" value="GUANIDINO ACID HYDROLASE, MITOCHONDRIAL"/>
    <property type="match status" value="1"/>
</dbReference>
<dbReference type="PANTHER" id="PTHR11358">
    <property type="entry name" value="ARGINASE/AGMATINASE"/>
    <property type="match status" value="1"/>
</dbReference>